<dbReference type="InterPro" id="IPR045061">
    <property type="entry name" value="FtsZ/CetZ"/>
</dbReference>
<dbReference type="PANTHER" id="PTHR30314">
    <property type="entry name" value="CELL DIVISION PROTEIN FTSZ-RELATED"/>
    <property type="match status" value="1"/>
</dbReference>
<protein>
    <submittedName>
        <fullName evidence="3">Uncharacterized protein</fullName>
    </submittedName>
</protein>
<keyword evidence="4" id="KW-1185">Reference proteome</keyword>
<gene>
    <name evidence="3" type="ORF">ACFO6X_14730</name>
</gene>
<dbReference type="Proteomes" id="UP001596001">
    <property type="component" value="Unassembled WGS sequence"/>
</dbReference>
<dbReference type="InterPro" id="IPR036525">
    <property type="entry name" value="Tubulin/FtsZ_GTPase_sf"/>
</dbReference>
<dbReference type="SUPFAM" id="SSF52490">
    <property type="entry name" value="Tubulin nucleotide-binding domain-like"/>
    <property type="match status" value="1"/>
</dbReference>
<reference evidence="4" key="1">
    <citation type="journal article" date="2019" name="Int. J. Syst. Evol. Microbiol.">
        <title>The Global Catalogue of Microorganisms (GCM) 10K type strain sequencing project: providing services to taxonomists for standard genome sequencing and annotation.</title>
        <authorList>
            <consortium name="The Broad Institute Genomics Platform"/>
            <consortium name="The Broad Institute Genome Sequencing Center for Infectious Disease"/>
            <person name="Wu L."/>
            <person name="Ma J."/>
        </authorList>
    </citation>
    <scope>NUCLEOTIDE SEQUENCE [LARGE SCALE GENOMIC DNA]</scope>
    <source>
        <strain evidence="4">CCUG 49452</strain>
    </source>
</reference>
<proteinExistence type="predicted"/>
<evidence type="ECO:0000313" key="4">
    <source>
        <dbReference type="Proteomes" id="UP001596001"/>
    </source>
</evidence>
<dbReference type="InterPro" id="IPR008280">
    <property type="entry name" value="Tub_FtsZ_C"/>
</dbReference>
<dbReference type="EMBL" id="JBHSHJ010000015">
    <property type="protein sequence ID" value="MFC4790237.1"/>
    <property type="molecule type" value="Genomic_DNA"/>
</dbReference>
<name>A0ABV9QHT8_9BURK</name>
<accession>A0ABV9QHT8</accession>
<dbReference type="SUPFAM" id="SSF55307">
    <property type="entry name" value="Tubulin C-terminal domain-like"/>
    <property type="match status" value="1"/>
</dbReference>
<dbReference type="Gene3D" id="3.40.50.1440">
    <property type="entry name" value="Tubulin/FtsZ, GTPase domain"/>
    <property type="match status" value="1"/>
</dbReference>
<comment type="caution">
    <text evidence="3">The sequence shown here is derived from an EMBL/GenBank/DDBJ whole genome shotgun (WGS) entry which is preliminary data.</text>
</comment>
<organism evidence="3 4">
    <name type="scientific">Giesbergeria sinuosa</name>
    <dbReference type="NCBI Taxonomy" id="80883"/>
    <lineage>
        <taxon>Bacteria</taxon>
        <taxon>Pseudomonadati</taxon>
        <taxon>Pseudomonadota</taxon>
        <taxon>Betaproteobacteria</taxon>
        <taxon>Burkholderiales</taxon>
        <taxon>Comamonadaceae</taxon>
        <taxon>Giesbergeria</taxon>
    </lineage>
</organism>
<evidence type="ECO:0000256" key="2">
    <source>
        <dbReference type="ARBA" id="ARBA00023134"/>
    </source>
</evidence>
<dbReference type="PRINTS" id="PR00423">
    <property type="entry name" value="CELLDVISFTSZ"/>
</dbReference>
<evidence type="ECO:0000313" key="3">
    <source>
        <dbReference type="EMBL" id="MFC4790237.1"/>
    </source>
</evidence>
<keyword evidence="1" id="KW-0547">Nucleotide-binding</keyword>
<dbReference type="PANTHER" id="PTHR30314:SF3">
    <property type="entry name" value="MITOCHONDRIAL DIVISION PROTEIN FSZA"/>
    <property type="match status" value="1"/>
</dbReference>
<dbReference type="InterPro" id="IPR003008">
    <property type="entry name" value="Tubulin_FtsZ_GTPase"/>
</dbReference>
<keyword evidence="2" id="KW-0342">GTP-binding</keyword>
<sequence length="316" mass="33926">MSEVAALRVGIIAVGYGGCEMLPQVAAALGQTVMSTIALHTDTEELAASLAQHRLHFNNTAKEAWPEDLQAQLHTLQPVLATLQVVFLLAHLGDEISAHLSPTLADLLAAQKSPCVAVVTTPFEYEGGRRQRRANESLQSLQGRAPMLCEVSGDLILEQNSDITQTEAAETTTEWTEQICRSVLALLDPGGLVALDWQDIQQTFGSEVLVMGKGTATGPQAPLRAFVAALDGPLLNAETLRQADAVLVVLEAVPEMLQLWQVRDLMATVRKTLSLDAEMLFSAVPVAEQEGAAVMSVFLPKGEYSCQSKPTPLHQA</sequence>
<evidence type="ECO:0000256" key="1">
    <source>
        <dbReference type="ARBA" id="ARBA00022741"/>
    </source>
</evidence>